<dbReference type="AlphaFoldDB" id="A0A239F1K3"/>
<dbReference type="InterPro" id="IPR036388">
    <property type="entry name" value="WH-like_DNA-bd_sf"/>
</dbReference>
<dbReference type="GO" id="GO:0003700">
    <property type="term" value="F:DNA-binding transcription factor activity"/>
    <property type="evidence" value="ECO:0007669"/>
    <property type="project" value="InterPro"/>
</dbReference>
<dbReference type="InterPro" id="IPR036390">
    <property type="entry name" value="WH_DNA-bd_sf"/>
</dbReference>
<protein>
    <submittedName>
        <fullName evidence="2">Transcriptional regulator, MarR family</fullName>
    </submittedName>
</protein>
<evidence type="ECO:0000313" key="3">
    <source>
        <dbReference type="Proteomes" id="UP000198407"/>
    </source>
</evidence>
<name>A0A239F1K3_9PSED</name>
<dbReference type="PROSITE" id="PS50995">
    <property type="entry name" value="HTH_MARR_2"/>
    <property type="match status" value="1"/>
</dbReference>
<gene>
    <name evidence="2" type="ORF">SAMN05444352_10967</name>
</gene>
<dbReference type="RefSeq" id="WP_042129063.1">
    <property type="nucleotide sequence ID" value="NZ_FZOL01000009.1"/>
</dbReference>
<dbReference type="GO" id="GO:0006950">
    <property type="term" value="P:response to stress"/>
    <property type="evidence" value="ECO:0007669"/>
    <property type="project" value="TreeGrafter"/>
</dbReference>
<dbReference type="EMBL" id="FZOL01000009">
    <property type="protein sequence ID" value="SNS50591.1"/>
    <property type="molecule type" value="Genomic_DNA"/>
</dbReference>
<dbReference type="PANTHER" id="PTHR33164:SF43">
    <property type="entry name" value="HTH-TYPE TRANSCRIPTIONAL REPRESSOR YETL"/>
    <property type="match status" value="1"/>
</dbReference>
<dbReference type="Pfam" id="PF01047">
    <property type="entry name" value="MarR"/>
    <property type="match status" value="1"/>
</dbReference>
<dbReference type="SMART" id="SM00347">
    <property type="entry name" value="HTH_MARR"/>
    <property type="match status" value="1"/>
</dbReference>
<dbReference type="SUPFAM" id="SSF46785">
    <property type="entry name" value="Winged helix' DNA-binding domain"/>
    <property type="match status" value="1"/>
</dbReference>
<dbReference type="Gene3D" id="1.10.10.10">
    <property type="entry name" value="Winged helix-like DNA-binding domain superfamily/Winged helix DNA-binding domain"/>
    <property type="match status" value="1"/>
</dbReference>
<reference evidence="3" key="1">
    <citation type="submission" date="2017-06" db="EMBL/GenBank/DDBJ databases">
        <authorList>
            <person name="Varghese N."/>
            <person name="Submissions S."/>
        </authorList>
    </citation>
    <scope>NUCLEOTIDE SEQUENCE [LARGE SCALE GENOMIC DNA]</scope>
    <source>
        <strain evidence="3">DSM 22348</strain>
    </source>
</reference>
<feature type="domain" description="HTH marR-type" evidence="1">
    <location>
        <begin position="31"/>
        <end position="166"/>
    </location>
</feature>
<proteinExistence type="predicted"/>
<evidence type="ECO:0000259" key="1">
    <source>
        <dbReference type="PROSITE" id="PS50995"/>
    </source>
</evidence>
<dbReference type="Proteomes" id="UP000198407">
    <property type="component" value="Unassembled WGS sequence"/>
</dbReference>
<dbReference type="PANTHER" id="PTHR33164">
    <property type="entry name" value="TRANSCRIPTIONAL REGULATOR, MARR FAMILY"/>
    <property type="match status" value="1"/>
</dbReference>
<keyword evidence="3" id="KW-1185">Reference proteome</keyword>
<sequence>MAKRDSKADTAKETTITLASMLGKDGDDAKFRELLHNIFAFSSKIEAIRGEFGKIIGLTGIEFTCLIATAHLRQHDQVYVNSLADHLHLSGAFITLQTNKLAQKGYLSKTKDSNDARRVLLEVTETGQQALSNLGLTQQQVNDILFAGIDQQSFAALCDAFRLLVGNSDQAFKLANYLGNSAT</sequence>
<evidence type="ECO:0000313" key="2">
    <source>
        <dbReference type="EMBL" id="SNS50591.1"/>
    </source>
</evidence>
<dbReference type="InterPro" id="IPR000835">
    <property type="entry name" value="HTH_MarR-typ"/>
</dbReference>
<dbReference type="InterPro" id="IPR039422">
    <property type="entry name" value="MarR/SlyA-like"/>
</dbReference>
<accession>A0A239F1K3</accession>
<dbReference type="STRING" id="1215104.GCA_000730585_00810"/>
<organism evidence="2 3">
    <name type="scientific">Pseudomonas japonica</name>
    <dbReference type="NCBI Taxonomy" id="256466"/>
    <lineage>
        <taxon>Bacteria</taxon>
        <taxon>Pseudomonadati</taxon>
        <taxon>Pseudomonadota</taxon>
        <taxon>Gammaproteobacteria</taxon>
        <taxon>Pseudomonadales</taxon>
        <taxon>Pseudomonadaceae</taxon>
        <taxon>Pseudomonas</taxon>
    </lineage>
</organism>
<dbReference type="OrthoDB" id="5522755at2"/>